<accession>A0A087V0Y2</accession>
<dbReference type="EMBL" id="KL816319">
    <property type="protein sequence ID" value="KFM83271.1"/>
    <property type="molecule type" value="Genomic_DNA"/>
</dbReference>
<feature type="non-terminal residue" evidence="1">
    <location>
        <position position="136"/>
    </location>
</feature>
<dbReference type="Proteomes" id="UP000054359">
    <property type="component" value="Unassembled WGS sequence"/>
</dbReference>
<dbReference type="AlphaFoldDB" id="A0A087V0Y2"/>
<reference evidence="1 2" key="1">
    <citation type="submission" date="2013-11" db="EMBL/GenBank/DDBJ databases">
        <title>Genome sequencing of Stegodyphus mimosarum.</title>
        <authorList>
            <person name="Bechsgaard J."/>
        </authorList>
    </citation>
    <scope>NUCLEOTIDE SEQUENCE [LARGE SCALE GENOMIC DNA]</scope>
</reference>
<organism evidence="1 2">
    <name type="scientific">Stegodyphus mimosarum</name>
    <name type="common">African social velvet spider</name>
    <dbReference type="NCBI Taxonomy" id="407821"/>
    <lineage>
        <taxon>Eukaryota</taxon>
        <taxon>Metazoa</taxon>
        <taxon>Ecdysozoa</taxon>
        <taxon>Arthropoda</taxon>
        <taxon>Chelicerata</taxon>
        <taxon>Arachnida</taxon>
        <taxon>Araneae</taxon>
        <taxon>Araneomorphae</taxon>
        <taxon>Entelegynae</taxon>
        <taxon>Eresoidea</taxon>
        <taxon>Eresidae</taxon>
        <taxon>Stegodyphus</taxon>
    </lineage>
</organism>
<gene>
    <name evidence="1" type="ORF">X975_25685</name>
</gene>
<keyword evidence="2" id="KW-1185">Reference proteome</keyword>
<protein>
    <submittedName>
        <fullName evidence="1">Uncharacterized protein</fullName>
    </submittedName>
</protein>
<name>A0A087V0Y2_STEMI</name>
<evidence type="ECO:0000313" key="2">
    <source>
        <dbReference type="Proteomes" id="UP000054359"/>
    </source>
</evidence>
<evidence type="ECO:0000313" key="1">
    <source>
        <dbReference type="EMBL" id="KFM83271.1"/>
    </source>
</evidence>
<proteinExistence type="predicted"/>
<sequence length="136" mass="15183">MEAEDTMVDTEVKALELVPHLLLQLELVQDNKDKTKELLLLPPPLLPLPPLLKAMEPEVDTDVELVLRALLLLELVLDNKDKIKGLLLLLPQPQARLLKAMGLEVDTEVVLALQALLLLEQDNKHEAMTSLPMPLP</sequence>